<name>A0AAV4CXG3_9GAST</name>
<evidence type="ECO:0000259" key="1">
    <source>
        <dbReference type="Pfam" id="PF21788"/>
    </source>
</evidence>
<evidence type="ECO:0000313" key="3">
    <source>
        <dbReference type="Proteomes" id="UP000735302"/>
    </source>
</evidence>
<feature type="domain" description="Transposable element P transposase-like GTP-binding insertion" evidence="1">
    <location>
        <begin position="16"/>
        <end position="127"/>
    </location>
</feature>
<dbReference type="AlphaFoldDB" id="A0AAV4CXG3"/>
<reference evidence="2 3" key="1">
    <citation type="journal article" date="2021" name="Elife">
        <title>Chloroplast acquisition without the gene transfer in kleptoplastic sea slugs, Plakobranchus ocellatus.</title>
        <authorList>
            <person name="Maeda T."/>
            <person name="Takahashi S."/>
            <person name="Yoshida T."/>
            <person name="Shimamura S."/>
            <person name="Takaki Y."/>
            <person name="Nagai Y."/>
            <person name="Toyoda A."/>
            <person name="Suzuki Y."/>
            <person name="Arimoto A."/>
            <person name="Ishii H."/>
            <person name="Satoh N."/>
            <person name="Nishiyama T."/>
            <person name="Hasebe M."/>
            <person name="Maruyama T."/>
            <person name="Minagawa J."/>
            <person name="Obokata J."/>
            <person name="Shigenobu S."/>
        </authorList>
    </citation>
    <scope>NUCLEOTIDE SEQUENCE [LARGE SCALE GENOMIC DNA]</scope>
</reference>
<proteinExistence type="predicted"/>
<gene>
    <name evidence="2" type="ORF">PoB_006312700</name>
</gene>
<protein>
    <submittedName>
        <fullName evidence="2">Transposable element p transposase</fullName>
    </submittedName>
</protein>
<dbReference type="Pfam" id="PF21788">
    <property type="entry name" value="TNP-like_GBD"/>
    <property type="match status" value="1"/>
</dbReference>
<evidence type="ECO:0000313" key="2">
    <source>
        <dbReference type="EMBL" id="GFO36622.1"/>
    </source>
</evidence>
<keyword evidence="3" id="KW-1185">Reference proteome</keyword>
<dbReference type="EMBL" id="BLXT01007118">
    <property type="protein sequence ID" value="GFO36622.1"/>
    <property type="molecule type" value="Genomic_DNA"/>
</dbReference>
<accession>A0AAV4CXG3</accession>
<organism evidence="2 3">
    <name type="scientific">Plakobranchus ocellatus</name>
    <dbReference type="NCBI Taxonomy" id="259542"/>
    <lineage>
        <taxon>Eukaryota</taxon>
        <taxon>Metazoa</taxon>
        <taxon>Spiralia</taxon>
        <taxon>Lophotrochozoa</taxon>
        <taxon>Mollusca</taxon>
        <taxon>Gastropoda</taxon>
        <taxon>Heterobranchia</taxon>
        <taxon>Euthyneura</taxon>
        <taxon>Panpulmonata</taxon>
        <taxon>Sacoglossa</taxon>
        <taxon>Placobranchoidea</taxon>
        <taxon>Plakobranchidae</taxon>
        <taxon>Plakobranchus</taxon>
    </lineage>
</organism>
<dbReference type="Proteomes" id="UP000735302">
    <property type="component" value="Unassembled WGS sequence"/>
</dbReference>
<sequence>MHNGTQYFAIYDPPYLIKSIRNNLHKSGLKCGFSKVSWQYVEAFYDHDCKLPVRMAPTLTDKHIKLPPFTALRDRLATQVISHSVAAGISTMVALGAQPSEAKDTALFIDRFDKLFNSMNGYTLKSSKPFQHALTLKSTQHSFLLDSAG</sequence>
<dbReference type="InterPro" id="IPR048366">
    <property type="entry name" value="TNP-like_GBD"/>
</dbReference>
<comment type="caution">
    <text evidence="2">The sequence shown here is derived from an EMBL/GenBank/DDBJ whole genome shotgun (WGS) entry which is preliminary data.</text>
</comment>